<dbReference type="Proteomes" id="UP000076023">
    <property type="component" value="Unassembled WGS sequence"/>
</dbReference>
<evidence type="ECO:0000313" key="2">
    <source>
        <dbReference type="EMBL" id="GAT32419.1"/>
    </source>
</evidence>
<dbReference type="EMBL" id="BDCO01000002">
    <property type="protein sequence ID" value="GAT32419.1"/>
    <property type="molecule type" value="Genomic_DNA"/>
</dbReference>
<reference evidence="3" key="1">
    <citation type="journal article" date="2017" name="Genome Announc.">
        <title>Draft Genome Sequence of Terrimicrobium sacchariphilum NM-5T, a Facultative Anaerobic Soil Bacterium of the Class Spartobacteria.</title>
        <authorList>
            <person name="Qiu Y.L."/>
            <person name="Tourlousse D.M."/>
            <person name="Matsuura N."/>
            <person name="Ohashi A."/>
            <person name="Sekiguchi Y."/>
        </authorList>
    </citation>
    <scope>NUCLEOTIDE SEQUENCE [LARGE SCALE GENOMIC DNA]</scope>
    <source>
        <strain evidence="3">NM-5</strain>
    </source>
</reference>
<proteinExistence type="predicted"/>
<evidence type="ECO:0000313" key="3">
    <source>
        <dbReference type="Proteomes" id="UP000076023"/>
    </source>
</evidence>
<evidence type="ECO:0000256" key="1">
    <source>
        <dbReference type="SAM" id="SignalP"/>
    </source>
</evidence>
<dbReference type="STRING" id="690879.TSACC_2817"/>
<organism evidence="2 3">
    <name type="scientific">Terrimicrobium sacchariphilum</name>
    <dbReference type="NCBI Taxonomy" id="690879"/>
    <lineage>
        <taxon>Bacteria</taxon>
        <taxon>Pseudomonadati</taxon>
        <taxon>Verrucomicrobiota</taxon>
        <taxon>Terrimicrobiia</taxon>
        <taxon>Terrimicrobiales</taxon>
        <taxon>Terrimicrobiaceae</taxon>
        <taxon>Terrimicrobium</taxon>
    </lineage>
</organism>
<dbReference type="InParanoid" id="A0A146G3L5"/>
<comment type="caution">
    <text evidence="2">The sequence shown here is derived from an EMBL/GenBank/DDBJ whole genome shotgun (WGS) entry which is preliminary data.</text>
</comment>
<dbReference type="RefSeq" id="WP_075078254.1">
    <property type="nucleotide sequence ID" value="NZ_BDCO01000002.1"/>
</dbReference>
<feature type="chain" id="PRO_5007524332" evidence="1">
    <location>
        <begin position="21"/>
        <end position="210"/>
    </location>
</feature>
<accession>A0A146G3L5</accession>
<feature type="signal peptide" evidence="1">
    <location>
        <begin position="1"/>
        <end position="20"/>
    </location>
</feature>
<sequence>MKSLLVAASLVCFAAVPLRAQVNAAVRDTALRSFLGIQSVGSSVPIAPPAVSGFATVLVYKDGKFWKRIGDTPLSLNFGQTPIALGNTQAGYAPATAQIEFLWGPRDGKVGYLFQAKVGATGFEPSFSEMPELAALNTWYSDAFRGPNPPQLHGMSVMGAAYSLKKPPHGESIEASIKAADLAVVVLFKTFGSEEERHAFWKTCDEELKQ</sequence>
<protein>
    <submittedName>
        <fullName evidence="2">Uncharacterized protein</fullName>
    </submittedName>
</protein>
<keyword evidence="1" id="KW-0732">Signal</keyword>
<gene>
    <name evidence="2" type="ORF">TSACC_2817</name>
</gene>
<dbReference type="AlphaFoldDB" id="A0A146G3L5"/>
<keyword evidence="3" id="KW-1185">Reference proteome</keyword>
<name>A0A146G3L5_TERSA</name>